<accession>A0A1M7GJM0</accession>
<dbReference type="InterPro" id="IPR001173">
    <property type="entry name" value="Glyco_trans_2-like"/>
</dbReference>
<dbReference type="OrthoDB" id="9802649at2"/>
<protein>
    <submittedName>
        <fullName evidence="2">Glycosyl transferase family 2</fullName>
    </submittedName>
</protein>
<dbReference type="Pfam" id="PF00535">
    <property type="entry name" value="Glycos_transf_2"/>
    <property type="match status" value="1"/>
</dbReference>
<dbReference type="RefSeq" id="WP_084732050.1">
    <property type="nucleotide sequence ID" value="NZ_FRCK01000004.1"/>
</dbReference>
<gene>
    <name evidence="2" type="ORF">SAMN05444389_104165</name>
</gene>
<dbReference type="EMBL" id="FRCK01000004">
    <property type="protein sequence ID" value="SHM16335.1"/>
    <property type="molecule type" value="Genomic_DNA"/>
</dbReference>
<dbReference type="Gene3D" id="3.90.550.10">
    <property type="entry name" value="Spore Coat Polysaccharide Biosynthesis Protein SpsA, Chain A"/>
    <property type="match status" value="1"/>
</dbReference>
<dbReference type="InterPro" id="IPR029044">
    <property type="entry name" value="Nucleotide-diphossugar_trans"/>
</dbReference>
<evidence type="ECO:0000313" key="2">
    <source>
        <dbReference type="EMBL" id="SHM16335.1"/>
    </source>
</evidence>
<feature type="domain" description="Glycosyltransferase 2-like" evidence="1">
    <location>
        <begin position="11"/>
        <end position="175"/>
    </location>
</feature>
<organism evidence="2 3">
    <name type="scientific">Paracoccus solventivorans</name>
    <dbReference type="NCBI Taxonomy" id="53463"/>
    <lineage>
        <taxon>Bacteria</taxon>
        <taxon>Pseudomonadati</taxon>
        <taxon>Pseudomonadota</taxon>
        <taxon>Alphaproteobacteria</taxon>
        <taxon>Rhodobacterales</taxon>
        <taxon>Paracoccaceae</taxon>
        <taxon>Paracoccus</taxon>
    </lineage>
</organism>
<name>A0A1M7GJM0_9RHOB</name>
<sequence length="320" mass="33886">MAPMNDAHVTVLLALYRGERFLQAQLDSIAAQQVDWRLLVSDDDPGAGAGIIRSFAAAHPGRVALRTGPGRGAAANFLSMLAALPAGPGFVALSDQDDVWLADKLPRALAALQGAGEAPALYCSRATICDAGLRPLGLTPAPRRRPSFRHALVQNLVQGNTAVLNPAAAALARQAAQGAGVGEGYGAGDGVRAVVMHDWWLYQLITGTGGRVIWDPRPSVLYRQHRGNVVGANAGLRARLASAGRMLAGRHRDWSLATLHEMQRLHPLLTPEHRAVLEDFAALCGPGAGARLRALRRGGFHRRDAPSQALLWLAAALGRV</sequence>
<evidence type="ECO:0000259" key="1">
    <source>
        <dbReference type="Pfam" id="PF00535"/>
    </source>
</evidence>
<keyword evidence="3" id="KW-1185">Reference proteome</keyword>
<dbReference type="STRING" id="53463.SAMN05444389_104165"/>
<keyword evidence="2" id="KW-0808">Transferase</keyword>
<evidence type="ECO:0000313" key="3">
    <source>
        <dbReference type="Proteomes" id="UP000184444"/>
    </source>
</evidence>
<dbReference type="Proteomes" id="UP000184444">
    <property type="component" value="Unassembled WGS sequence"/>
</dbReference>
<dbReference type="AlphaFoldDB" id="A0A1M7GJM0"/>
<reference evidence="3" key="1">
    <citation type="submission" date="2016-11" db="EMBL/GenBank/DDBJ databases">
        <authorList>
            <person name="Varghese N."/>
            <person name="Submissions S."/>
        </authorList>
    </citation>
    <scope>NUCLEOTIDE SEQUENCE [LARGE SCALE GENOMIC DNA]</scope>
    <source>
        <strain evidence="3">DSM 6637</strain>
    </source>
</reference>
<proteinExistence type="predicted"/>
<dbReference type="SUPFAM" id="SSF53448">
    <property type="entry name" value="Nucleotide-diphospho-sugar transferases"/>
    <property type="match status" value="1"/>
</dbReference>
<dbReference type="GO" id="GO:0016740">
    <property type="term" value="F:transferase activity"/>
    <property type="evidence" value="ECO:0007669"/>
    <property type="project" value="UniProtKB-KW"/>
</dbReference>